<protein>
    <submittedName>
        <fullName evidence="3">DUF4834 family protein</fullName>
    </submittedName>
</protein>
<evidence type="ECO:0000313" key="4">
    <source>
        <dbReference type="Proteomes" id="UP000711407"/>
    </source>
</evidence>
<organism evidence="3 4">
    <name type="scientific">Candidatus Amulumruptor caecigallinarius</name>
    <dbReference type="NCBI Taxonomy" id="2109911"/>
    <lineage>
        <taxon>Bacteria</taxon>
        <taxon>Pseudomonadati</taxon>
        <taxon>Bacteroidota</taxon>
        <taxon>Bacteroidia</taxon>
        <taxon>Bacteroidales</taxon>
        <taxon>Muribaculaceae</taxon>
        <taxon>Candidatus Amulumruptor</taxon>
    </lineage>
</organism>
<evidence type="ECO:0000313" key="3">
    <source>
        <dbReference type="EMBL" id="HJE38738.1"/>
    </source>
</evidence>
<gene>
    <name evidence="3" type="ORF">K8V47_03110</name>
</gene>
<name>A0A4Q0U9N0_9BACT</name>
<reference evidence="3" key="1">
    <citation type="journal article" date="2021" name="PeerJ">
        <title>Extensive microbial diversity within the chicken gut microbiome revealed by metagenomics and culture.</title>
        <authorList>
            <person name="Gilroy R."/>
            <person name="Ravi A."/>
            <person name="Getino M."/>
            <person name="Pursley I."/>
            <person name="Horton D.L."/>
            <person name="Alikhan N.F."/>
            <person name="Baker D."/>
            <person name="Gharbi K."/>
            <person name="Hall N."/>
            <person name="Watson M."/>
            <person name="Adriaenssens E.M."/>
            <person name="Foster-Nyarko E."/>
            <person name="Jarju S."/>
            <person name="Secka A."/>
            <person name="Antonio M."/>
            <person name="Oren A."/>
            <person name="Chaudhuri R.R."/>
            <person name="La Ragione R."/>
            <person name="Hildebrand F."/>
            <person name="Pallen M.J."/>
        </authorList>
    </citation>
    <scope>NUCLEOTIDE SEQUENCE</scope>
    <source>
        <strain evidence="3">4100</strain>
    </source>
</reference>
<dbReference type="EMBL" id="DYXT01000019">
    <property type="protein sequence ID" value="HJE38738.1"/>
    <property type="molecule type" value="Genomic_DNA"/>
</dbReference>
<keyword evidence="2" id="KW-0472">Membrane</keyword>
<keyword evidence="2" id="KW-1133">Transmembrane helix</keyword>
<dbReference type="AlphaFoldDB" id="A0A4Q0U9N0"/>
<dbReference type="Pfam" id="PF16118">
    <property type="entry name" value="DUF4834"/>
    <property type="match status" value="1"/>
</dbReference>
<keyword evidence="2" id="KW-0812">Transmembrane</keyword>
<evidence type="ECO:0000256" key="2">
    <source>
        <dbReference type="SAM" id="Phobius"/>
    </source>
</evidence>
<accession>A0A4Q0U9N0</accession>
<evidence type="ECO:0000256" key="1">
    <source>
        <dbReference type="SAM" id="MobiDB-lite"/>
    </source>
</evidence>
<sequence>MSFFSIIFWAFFLWILFKAVRFVWRGLGQYRKQRDAWEQFYRQATGQEPPRQRQRTRSDSRKKKSEPRRRRKIFSREDGEYVEFEDIIVSETETTSRTDNSDTKKRTTTVTESQIVDVEWEDLP</sequence>
<dbReference type="InterPro" id="IPR032272">
    <property type="entry name" value="DUF4834"/>
</dbReference>
<feature type="region of interest" description="Disordered" evidence="1">
    <location>
        <begin position="42"/>
        <end position="74"/>
    </location>
</feature>
<proteinExistence type="predicted"/>
<feature type="transmembrane region" description="Helical" evidence="2">
    <location>
        <begin position="6"/>
        <end position="24"/>
    </location>
</feature>
<reference evidence="3" key="2">
    <citation type="submission" date="2021-09" db="EMBL/GenBank/DDBJ databases">
        <authorList>
            <person name="Gilroy R."/>
        </authorList>
    </citation>
    <scope>NUCLEOTIDE SEQUENCE</scope>
    <source>
        <strain evidence="3">4100</strain>
    </source>
</reference>
<comment type="caution">
    <text evidence="3">The sequence shown here is derived from an EMBL/GenBank/DDBJ whole genome shotgun (WGS) entry which is preliminary data.</text>
</comment>
<dbReference type="Proteomes" id="UP000711407">
    <property type="component" value="Unassembled WGS sequence"/>
</dbReference>
<feature type="compositionally biased region" description="Basic residues" evidence="1">
    <location>
        <begin position="52"/>
        <end position="73"/>
    </location>
</feature>